<dbReference type="CDD" id="cd00755">
    <property type="entry name" value="YgdL_like"/>
    <property type="match status" value="1"/>
</dbReference>
<organism evidence="16">
    <name type="scientific">Microbotryum lychnidis-dioicae (strain p1A1 Lamole / MvSl-1064)</name>
    <name type="common">Anther smut fungus</name>
    <dbReference type="NCBI Taxonomy" id="683840"/>
    <lineage>
        <taxon>Eukaryota</taxon>
        <taxon>Fungi</taxon>
        <taxon>Dikarya</taxon>
        <taxon>Basidiomycota</taxon>
        <taxon>Pucciniomycotina</taxon>
        <taxon>Microbotryomycetes</taxon>
        <taxon>Microbotryales</taxon>
        <taxon>Microbotryaceae</taxon>
        <taxon>Microbotryum</taxon>
    </lineage>
</organism>
<evidence type="ECO:0000313" key="18">
    <source>
        <dbReference type="Proteomes" id="UP000017200"/>
    </source>
</evidence>
<evidence type="ECO:0000256" key="5">
    <source>
        <dbReference type="ARBA" id="ARBA00022692"/>
    </source>
</evidence>
<keyword evidence="18" id="KW-1185">Reference proteome</keyword>
<name>U5H3Z5_USTV1</name>
<dbReference type="FunCoup" id="U5H3Z5">
    <property type="interactions" value="28"/>
</dbReference>
<dbReference type="InParanoid" id="U5H3Z5"/>
<evidence type="ECO:0000313" key="16">
    <source>
        <dbReference type="EMBL" id="KDE07778.1"/>
    </source>
</evidence>
<evidence type="ECO:0000256" key="8">
    <source>
        <dbReference type="ARBA" id="ARBA00022840"/>
    </source>
</evidence>
<dbReference type="OMA" id="GSWVVTM"/>
<reference evidence="16 18" key="3">
    <citation type="journal article" date="2015" name="BMC Genomics">
        <title>Sex and parasites: genomic and transcriptomic analysis of Microbotryum lychnidis-dioicae, the biotrophic and plant-castrating anther smut fungus.</title>
        <authorList>
            <person name="Perlin M.H."/>
            <person name="Amselem J."/>
            <person name="Fontanillas E."/>
            <person name="Toh S.S."/>
            <person name="Chen Z."/>
            <person name="Goldberg J."/>
            <person name="Duplessis S."/>
            <person name="Henrissat B."/>
            <person name="Young S."/>
            <person name="Zeng Q."/>
            <person name="Aguileta G."/>
            <person name="Petit E."/>
            <person name="Badouin H."/>
            <person name="Andrews J."/>
            <person name="Razeeq D."/>
            <person name="Gabaldon T."/>
            <person name="Quesneville H."/>
            <person name="Giraud T."/>
            <person name="Hood M.E."/>
            <person name="Schultz D.J."/>
            <person name="Cuomo C.A."/>
        </authorList>
    </citation>
    <scope>NUCLEOTIDE SEQUENCE [LARGE SCALE GENOMIC DNA]</scope>
    <source>
        <strain evidence="18">p1A1 Lamole</strain>
        <strain evidence="16">P1A1 Lamole</strain>
    </source>
</reference>
<accession>U5H3Z5</accession>
<keyword evidence="9 14" id="KW-1133">Transmembrane helix</keyword>
<dbReference type="GO" id="GO:0005741">
    <property type="term" value="C:mitochondrial outer membrane"/>
    <property type="evidence" value="ECO:0007669"/>
    <property type="project" value="UniProtKB-SubCell"/>
</dbReference>
<reference evidence="17" key="4">
    <citation type="submission" date="2015-06" db="UniProtKB">
        <authorList>
            <consortium name="EnsemblFungi"/>
        </authorList>
    </citation>
    <scope>IDENTIFICATION</scope>
</reference>
<dbReference type="STRING" id="683840.U5H3Z5"/>
<evidence type="ECO:0000256" key="1">
    <source>
        <dbReference type="ARBA" id="ARBA00004225"/>
    </source>
</evidence>
<dbReference type="GO" id="GO:0008641">
    <property type="term" value="F:ubiquitin-like modifier activating enzyme activity"/>
    <property type="evidence" value="ECO:0007669"/>
    <property type="project" value="InterPro"/>
</dbReference>
<dbReference type="GO" id="GO:0061504">
    <property type="term" value="P:cyclic threonylcarbamoyladenosine biosynthetic process"/>
    <property type="evidence" value="ECO:0007669"/>
    <property type="project" value="TreeGrafter"/>
</dbReference>
<comment type="similarity">
    <text evidence="3">Belongs to the HesA/MoeB/ThiF family.</text>
</comment>
<comment type="subcellular location">
    <subcellularLocation>
        <location evidence="1">Mitochondrion membrane</location>
        <topology evidence="1">Multi-pass membrane protein</topology>
    </subcellularLocation>
    <subcellularLocation>
        <location evidence="2">Mitochondrion outer membrane</location>
    </subcellularLocation>
</comment>
<evidence type="ECO:0000256" key="7">
    <source>
        <dbReference type="ARBA" id="ARBA00022787"/>
    </source>
</evidence>
<comment type="function">
    <text evidence="12">Catalyzes the ATP-dependent dehydration of threonylcarbamoyladenosine at position 37 (t(6)A37) to form cyclic t(6)A37 (ct(6)A37) in tRNAs that read codons beginning with adenine.</text>
</comment>
<dbReference type="GO" id="GO:0061503">
    <property type="term" value="F:tRNA threonylcarbamoyladenosine dehydratase"/>
    <property type="evidence" value="ECO:0007669"/>
    <property type="project" value="TreeGrafter"/>
</dbReference>
<evidence type="ECO:0000256" key="3">
    <source>
        <dbReference type="ARBA" id="ARBA00009919"/>
    </source>
</evidence>
<dbReference type="Pfam" id="PF00899">
    <property type="entry name" value="ThiF"/>
    <property type="match status" value="1"/>
</dbReference>
<dbReference type="InterPro" id="IPR045886">
    <property type="entry name" value="ThiF/MoeB/HesA"/>
</dbReference>
<dbReference type="EMBL" id="GL541656">
    <property type="protein sequence ID" value="KDE07778.1"/>
    <property type="molecule type" value="Genomic_DNA"/>
</dbReference>
<dbReference type="SUPFAM" id="SSF69572">
    <property type="entry name" value="Activating enzymes of the ubiquitin-like proteins"/>
    <property type="match status" value="1"/>
</dbReference>
<keyword evidence="4" id="KW-0436">Ligase</keyword>
<evidence type="ECO:0000256" key="13">
    <source>
        <dbReference type="SAM" id="MobiDB-lite"/>
    </source>
</evidence>
<feature type="transmembrane region" description="Helical" evidence="14">
    <location>
        <begin position="26"/>
        <end position="44"/>
    </location>
</feature>
<dbReference type="EnsemblFungi" id="MVLG_02047T0">
    <property type="protein sequence ID" value="MVLG_02047T0"/>
    <property type="gene ID" value="MVLG_02047"/>
</dbReference>
<gene>
    <name evidence="16" type="ORF">MVLG_02047</name>
</gene>
<keyword evidence="6" id="KW-0547">Nucleotide-binding</keyword>
<keyword evidence="5 14" id="KW-0812">Transmembrane</keyword>
<reference evidence="16" key="2">
    <citation type="submission" date="2010-11" db="EMBL/GenBank/DDBJ databases">
        <authorList>
            <consortium name="The Broad Institute Genome Sequencing Platform"/>
            <person name="Earl A."/>
            <person name="Ward D."/>
            <person name="Feldgarden M."/>
            <person name="Gevers D."/>
            <person name="Butler R."/>
            <person name="Young S.K."/>
            <person name="Zeng Q."/>
            <person name="Gargeya S."/>
            <person name="Fitzgerald M."/>
            <person name="Haas B."/>
            <person name="Abouelleil A."/>
            <person name="Alvarado L."/>
            <person name="Arachchi H.M."/>
            <person name="Berlin A."/>
            <person name="Brown A."/>
            <person name="Chapman S.B."/>
            <person name="Chen Z."/>
            <person name="Dunbar C."/>
            <person name="Freedman E."/>
            <person name="Gearin G."/>
            <person name="Gellesch M."/>
            <person name="Goldberg J."/>
            <person name="Griggs A."/>
            <person name="Gujja S."/>
            <person name="Heilman E."/>
            <person name="Heiman D."/>
            <person name="Howarth C."/>
            <person name="Larson L."/>
            <person name="Lui A."/>
            <person name="MacDonald P.J.P."/>
            <person name="Mehta T."/>
            <person name="Montmayeur A."/>
            <person name="Murphy C."/>
            <person name="Neiman D."/>
            <person name="Pearson M."/>
            <person name="Priest M."/>
            <person name="Roberts A."/>
            <person name="Saif S."/>
            <person name="Shea T."/>
            <person name="Shenoy N."/>
            <person name="Sisk P."/>
            <person name="Stolte C."/>
            <person name="Sykes S."/>
            <person name="White J."/>
            <person name="Yandava C."/>
            <person name="Wortman J."/>
            <person name="Nusbaum C."/>
            <person name="Birren B."/>
        </authorList>
    </citation>
    <scope>NUCLEOTIDE SEQUENCE</scope>
    <source>
        <strain evidence="16">P1A1 Lamole</strain>
    </source>
</reference>
<feature type="transmembrane region" description="Helical" evidence="14">
    <location>
        <begin position="136"/>
        <end position="155"/>
    </location>
</feature>
<feature type="region of interest" description="Disordered" evidence="13">
    <location>
        <begin position="78"/>
        <end position="106"/>
    </location>
</feature>
<dbReference type="OrthoDB" id="10265862at2759"/>
<dbReference type="Gene3D" id="3.40.50.720">
    <property type="entry name" value="NAD(P)-binding Rossmann-like Domain"/>
    <property type="match status" value="1"/>
</dbReference>
<dbReference type="PANTHER" id="PTHR43267">
    <property type="entry name" value="TRNA THREONYLCARBAMOYLADENOSINE DEHYDRATASE"/>
    <property type="match status" value="1"/>
</dbReference>
<dbReference type="Proteomes" id="UP000017200">
    <property type="component" value="Unassembled WGS sequence"/>
</dbReference>
<sequence length="496" mass="54854">MSAVSGASTSLLTRLESQLRTPNGKLVLVALATTLLTTGTILTTQKVRRKKKRGDLREVVERRTREEDEGGEEEVLRQFVGGPLDDGKGALSENAEGGDGVRSKSKKPTNEVIIREALARNYVFFGEGAMAMIRSAFVVVVGLGGVGSACATMLVRSGVRKVRLIDFDQVSLSSLNRHSTANLAQVGTPKVISCADYFASIAPWVEVDARNELFSKEDADTLLEGKPDYVIDAIDNIDSKVDLLVYCHKHHLPVFSSLGAAAKSDPSRIQVSDISTTFEDPLARVVRRRLKLEGVHSGVPVVYSTEKPRDDLGLLPLPEEEFQKGKVDELAAIQNFRVRILPVLGPLPAMFGNAAATYVLQALAGFKMEPLPVKNRHKMAATIHRQLAAVEIRLSGLNKIPMSEDDVLYLFEEVFRARSVAPLLGLPSRPCLLRWEKEGGLRWDNLVVFDRAEGEIHEKEVLIGDKRPEELWGPEVTALVQKRHAEERRLRKYRIE</sequence>
<keyword evidence="7" id="KW-1000">Mitochondrion outer membrane</keyword>
<dbReference type="GO" id="GO:0005524">
    <property type="term" value="F:ATP binding"/>
    <property type="evidence" value="ECO:0007669"/>
    <property type="project" value="UniProtKB-KW"/>
</dbReference>
<protein>
    <recommendedName>
        <fullName evidence="15">THIF-type NAD/FAD binding fold domain-containing protein</fullName>
    </recommendedName>
</protein>
<keyword evidence="11 14" id="KW-0472">Membrane</keyword>
<proteinExistence type="inferred from homology"/>
<dbReference type="InterPro" id="IPR000594">
    <property type="entry name" value="ThiF_NAD_FAD-bd"/>
</dbReference>
<keyword evidence="10" id="KW-0496">Mitochondrion</keyword>
<evidence type="ECO:0000256" key="11">
    <source>
        <dbReference type="ARBA" id="ARBA00023136"/>
    </source>
</evidence>
<keyword evidence="8" id="KW-0067">ATP-binding</keyword>
<evidence type="ECO:0000256" key="14">
    <source>
        <dbReference type="SAM" id="Phobius"/>
    </source>
</evidence>
<evidence type="ECO:0000256" key="2">
    <source>
        <dbReference type="ARBA" id="ARBA00004294"/>
    </source>
</evidence>
<evidence type="ECO:0000256" key="6">
    <source>
        <dbReference type="ARBA" id="ARBA00022741"/>
    </source>
</evidence>
<dbReference type="EMBL" id="AEIJ01000209">
    <property type="status" value="NOT_ANNOTATED_CDS"/>
    <property type="molecule type" value="Genomic_DNA"/>
</dbReference>
<evidence type="ECO:0000256" key="12">
    <source>
        <dbReference type="ARBA" id="ARBA00060084"/>
    </source>
</evidence>
<evidence type="ECO:0000256" key="10">
    <source>
        <dbReference type="ARBA" id="ARBA00023128"/>
    </source>
</evidence>
<dbReference type="FunFam" id="3.40.50.720:FF:000125">
    <property type="entry name" value="tRNA threonylcarbamoyladenosine dehydratase 2-like"/>
    <property type="match status" value="1"/>
</dbReference>
<feature type="domain" description="THIF-type NAD/FAD binding fold" evidence="15">
    <location>
        <begin position="119"/>
        <end position="376"/>
    </location>
</feature>
<dbReference type="InterPro" id="IPR035985">
    <property type="entry name" value="Ubiquitin-activating_enz"/>
</dbReference>
<evidence type="ECO:0000259" key="15">
    <source>
        <dbReference type="Pfam" id="PF00899"/>
    </source>
</evidence>
<reference evidence="18" key="1">
    <citation type="submission" date="2010-11" db="EMBL/GenBank/DDBJ databases">
        <title>The genome sequence of Microbotryum violaceum strain p1A1 Lamole.</title>
        <authorList>
            <person name="Cuomo C."/>
            <person name="Perlin M."/>
            <person name="Young S.K."/>
            <person name="Zeng Q."/>
            <person name="Gargeya S."/>
            <person name="Alvarado L."/>
            <person name="Berlin A."/>
            <person name="Chapman S.B."/>
            <person name="Chen Z."/>
            <person name="Freedman E."/>
            <person name="Gellesch M."/>
            <person name="Goldberg J."/>
            <person name="Griggs A."/>
            <person name="Gujja S."/>
            <person name="Heilman E."/>
            <person name="Heiman D."/>
            <person name="Howarth C."/>
            <person name="Mehta T."/>
            <person name="Neiman D."/>
            <person name="Pearson M."/>
            <person name="Roberts A."/>
            <person name="Saif S."/>
            <person name="Shea T."/>
            <person name="Shenoy N."/>
            <person name="Sisk P."/>
            <person name="Stolte C."/>
            <person name="Sykes S."/>
            <person name="White J."/>
            <person name="Yandava C."/>
            <person name="Haas B."/>
            <person name="Nusbaum C."/>
            <person name="Birren B."/>
        </authorList>
    </citation>
    <scope>NUCLEOTIDE SEQUENCE [LARGE SCALE GENOMIC DNA]</scope>
    <source>
        <strain evidence="18">p1A1 Lamole</strain>
    </source>
</reference>
<dbReference type="PANTHER" id="PTHR43267:SF2">
    <property type="entry name" value="TRNA THREONYLCARBAMOYLADENOSINE DEHYDRATASE 1-RELATED"/>
    <property type="match status" value="1"/>
</dbReference>
<evidence type="ECO:0000256" key="4">
    <source>
        <dbReference type="ARBA" id="ARBA00022598"/>
    </source>
</evidence>
<evidence type="ECO:0000256" key="9">
    <source>
        <dbReference type="ARBA" id="ARBA00022989"/>
    </source>
</evidence>
<dbReference type="AlphaFoldDB" id="U5H3Z5"/>
<evidence type="ECO:0000313" key="17">
    <source>
        <dbReference type="EnsemblFungi" id="MVLG_02047T0"/>
    </source>
</evidence>